<evidence type="ECO:0000256" key="2">
    <source>
        <dbReference type="SAM" id="Phobius"/>
    </source>
</evidence>
<proteinExistence type="inferred from homology"/>
<dbReference type="OrthoDB" id="181905at2"/>
<dbReference type="PANTHER" id="PTHR11328:SF24">
    <property type="entry name" value="MAJOR FACILITATOR SUPERFAMILY (MFS) PROFILE DOMAIN-CONTAINING PROTEIN"/>
    <property type="match status" value="1"/>
</dbReference>
<accession>A0A1J0KR71</accession>
<evidence type="ECO:0000256" key="1">
    <source>
        <dbReference type="ARBA" id="ARBA00009617"/>
    </source>
</evidence>
<evidence type="ECO:0000313" key="4">
    <source>
        <dbReference type="Proteomes" id="UP000182521"/>
    </source>
</evidence>
<dbReference type="AlphaFoldDB" id="A0A1J0KR71"/>
<dbReference type="GO" id="GO:0008643">
    <property type="term" value="P:carbohydrate transport"/>
    <property type="evidence" value="ECO:0007669"/>
    <property type="project" value="InterPro"/>
</dbReference>
<feature type="transmembrane region" description="Helical" evidence="2">
    <location>
        <begin position="46"/>
        <end position="67"/>
    </location>
</feature>
<feature type="transmembrane region" description="Helical" evidence="2">
    <location>
        <begin position="12"/>
        <end position="34"/>
    </location>
</feature>
<dbReference type="GO" id="GO:0015293">
    <property type="term" value="F:symporter activity"/>
    <property type="evidence" value="ECO:0007669"/>
    <property type="project" value="InterPro"/>
</dbReference>
<dbReference type="GO" id="GO:0005886">
    <property type="term" value="C:plasma membrane"/>
    <property type="evidence" value="ECO:0007669"/>
    <property type="project" value="TreeGrafter"/>
</dbReference>
<keyword evidence="2" id="KW-1133">Transmembrane helix</keyword>
<keyword evidence="3" id="KW-0762">Sugar transport</keyword>
<dbReference type="SUPFAM" id="SSF103473">
    <property type="entry name" value="MFS general substrate transporter"/>
    <property type="match status" value="1"/>
</dbReference>
<name>A0A1J0KR71_9GAMM</name>
<evidence type="ECO:0000313" key="3">
    <source>
        <dbReference type="EMBL" id="APC96241.1"/>
    </source>
</evidence>
<dbReference type="EMBL" id="CP009654">
    <property type="protein sequence ID" value="APC96241.1"/>
    <property type="molecule type" value="Genomic_DNA"/>
</dbReference>
<organism evidence="3 4">
    <name type="scientific">Francisella frigiditurris</name>
    <dbReference type="NCBI Taxonomy" id="1542390"/>
    <lineage>
        <taxon>Bacteria</taxon>
        <taxon>Pseudomonadati</taxon>
        <taxon>Pseudomonadota</taxon>
        <taxon>Gammaproteobacteria</taxon>
        <taxon>Thiotrichales</taxon>
        <taxon>Francisellaceae</taxon>
        <taxon>Francisella</taxon>
    </lineage>
</organism>
<dbReference type="Gene3D" id="1.20.1250.20">
    <property type="entry name" value="MFS general substrate transporter like domains"/>
    <property type="match status" value="1"/>
</dbReference>
<dbReference type="PANTHER" id="PTHR11328">
    <property type="entry name" value="MAJOR FACILITATOR SUPERFAMILY DOMAIN-CONTAINING PROTEIN"/>
    <property type="match status" value="1"/>
</dbReference>
<comment type="similarity">
    <text evidence="1">Belongs to the sodium:galactoside symporter (TC 2.A.2) family.</text>
</comment>
<keyword evidence="2" id="KW-0472">Membrane</keyword>
<dbReference type="Proteomes" id="UP000182521">
    <property type="component" value="Chromosome"/>
</dbReference>
<keyword evidence="3" id="KW-0813">Transport</keyword>
<sequence length="132" mass="15101">MRKLTTWEKIEYGAGDIANSITYTTTAMFLLVFYTDVLQIPAYQAGILFLVARIYDAVADVLMGIYIDKRKQKNSAGKFRPFILKGCWPILFMAVLVFTAPNFGDTGKIVWAYITYLEWGMAYTFVNIHMDL</sequence>
<keyword evidence="4" id="KW-1185">Reference proteome</keyword>
<dbReference type="Pfam" id="PF13347">
    <property type="entry name" value="MFS_2"/>
    <property type="match status" value="1"/>
</dbReference>
<reference evidence="4" key="1">
    <citation type="submission" date="2014-10" db="EMBL/GenBank/DDBJ databases">
        <authorList>
            <person name="Kuske C.R."/>
            <person name="Challacombe J.F."/>
            <person name="Daligault H.E."/>
            <person name="Davenport K.W."/>
            <person name="Johnson S.L."/>
            <person name="Siddaramappa S."/>
            <person name="Petersen J.M."/>
        </authorList>
    </citation>
    <scope>NUCLEOTIDE SEQUENCE [LARGE SCALE GENOMIC DNA]</scope>
    <source>
        <strain evidence="4">CA97-1460</strain>
    </source>
</reference>
<dbReference type="InterPro" id="IPR039672">
    <property type="entry name" value="MFS_2"/>
</dbReference>
<keyword evidence="2" id="KW-0812">Transmembrane</keyword>
<dbReference type="KEGG" id="frc:KX01_1824"/>
<feature type="transmembrane region" description="Helical" evidence="2">
    <location>
        <begin position="79"/>
        <end position="98"/>
    </location>
</feature>
<feature type="transmembrane region" description="Helical" evidence="2">
    <location>
        <begin position="110"/>
        <end position="128"/>
    </location>
</feature>
<dbReference type="STRING" id="1542390.KX01_1824"/>
<gene>
    <name evidence="3" type="ORF">KX01_1824</name>
</gene>
<protein>
    <submittedName>
        <fullName evidence="3">MFS/sugar transport family protein</fullName>
    </submittedName>
</protein>
<dbReference type="InterPro" id="IPR036259">
    <property type="entry name" value="MFS_trans_sf"/>
</dbReference>